<evidence type="ECO:0000313" key="4">
    <source>
        <dbReference type="Proteomes" id="UP000615003"/>
    </source>
</evidence>
<dbReference type="EMBL" id="LT965929">
    <property type="protein sequence ID" value="SOU42786.1"/>
    <property type="molecule type" value="Genomic_DNA"/>
</dbReference>
<dbReference type="EMBL" id="AQGW01000025">
    <property type="protein sequence ID" value="MBE0384401.1"/>
    <property type="molecule type" value="Genomic_DNA"/>
</dbReference>
<dbReference type="RefSeq" id="WP_104643908.1">
    <property type="nucleotide sequence ID" value="NZ_AQGW01000025.1"/>
</dbReference>
<protein>
    <submittedName>
        <fullName evidence="2">Uncharacterized protein</fullName>
    </submittedName>
</protein>
<dbReference type="AlphaFoldDB" id="A0A2K4XEN7"/>
<name>A0A2K4XEN7_PSEVC</name>
<reference evidence="2 3" key="2">
    <citation type="submission" date="2017-11" db="EMBL/GenBank/DDBJ databases">
        <authorList>
            <person name="Han C.G."/>
        </authorList>
    </citation>
    <scope>NUCLEOTIDE SEQUENCE [LARGE SCALE GENOMIC DNA]</scope>
    <source>
        <strain evidence="3">ATCC 43555</strain>
        <strain evidence="2">ATCC43555</strain>
    </source>
</reference>
<keyword evidence="4" id="KW-1185">Reference proteome</keyword>
<dbReference type="GeneID" id="93665495"/>
<evidence type="ECO:0000313" key="2">
    <source>
        <dbReference type="EMBL" id="SOU42786.1"/>
    </source>
</evidence>
<dbReference type="Proteomes" id="UP000238288">
    <property type="component" value="Chromosome PCAR9b"/>
</dbReference>
<sequence>MPIYVKVDGSGEKLAHLAEGDWELPSQIEALEFWLLTNPLNLTPAKYIADLGFTVRENACGGGAILSPEAMSIMGRLGIKLYLSEYGE</sequence>
<evidence type="ECO:0000313" key="3">
    <source>
        <dbReference type="Proteomes" id="UP000238288"/>
    </source>
</evidence>
<proteinExistence type="predicted"/>
<organism evidence="2 3">
    <name type="scientific">Pseudoalteromonas carrageenovora IAM 12662</name>
    <dbReference type="NCBI Taxonomy" id="1314868"/>
    <lineage>
        <taxon>Bacteria</taxon>
        <taxon>Pseudomonadati</taxon>
        <taxon>Pseudomonadota</taxon>
        <taxon>Gammaproteobacteria</taxon>
        <taxon>Alteromonadales</taxon>
        <taxon>Pseudoalteromonadaceae</taxon>
        <taxon>Pseudoalteromonas</taxon>
    </lineage>
</organism>
<dbReference type="Proteomes" id="UP000615003">
    <property type="component" value="Unassembled WGS sequence"/>
</dbReference>
<reference evidence="1 4" key="1">
    <citation type="submission" date="2015-06" db="EMBL/GenBank/DDBJ databases">
        <title>Genome sequence of Pseudoalteromonas carrageenovora.</title>
        <authorList>
            <person name="Xie B.-B."/>
            <person name="Rong J.-C."/>
            <person name="Qin Q.-L."/>
            <person name="Zhang Y.-Z."/>
        </authorList>
    </citation>
    <scope>NUCLEOTIDE SEQUENCE [LARGE SCALE GENOMIC DNA]</scope>
    <source>
        <strain evidence="1 4">IAM 12662</strain>
    </source>
</reference>
<dbReference type="OrthoDB" id="6313877at2"/>
<evidence type="ECO:0000313" key="1">
    <source>
        <dbReference type="EMBL" id="MBE0384401.1"/>
    </source>
</evidence>
<accession>A0A2K4XEN7</accession>
<gene>
    <name evidence="2" type="ORF">PCAR9_B0311</name>
    <name evidence="1" type="ORF">PCARR_b0370</name>
</gene>